<dbReference type="CDD" id="cd02440">
    <property type="entry name" value="AdoMet_MTases"/>
    <property type="match status" value="1"/>
</dbReference>
<dbReference type="InterPro" id="IPR029063">
    <property type="entry name" value="SAM-dependent_MTases_sf"/>
</dbReference>
<dbReference type="RefSeq" id="WP_329394761.1">
    <property type="nucleotide sequence ID" value="NZ_CP109019.1"/>
</dbReference>
<dbReference type="Gene3D" id="3.40.50.150">
    <property type="entry name" value="Vaccinia Virus protein VP39"/>
    <property type="match status" value="1"/>
</dbReference>
<evidence type="ECO:0000256" key="2">
    <source>
        <dbReference type="ARBA" id="ARBA00005369"/>
    </source>
</evidence>
<proteinExistence type="inferred from homology"/>
<dbReference type="PANTHER" id="PTHR11579">
    <property type="entry name" value="PROTEIN-L-ISOASPARTATE O-METHYLTRANSFERASE"/>
    <property type="match status" value="1"/>
</dbReference>
<dbReference type="SUPFAM" id="SSF53335">
    <property type="entry name" value="S-adenosyl-L-methionine-dependent methyltransferases"/>
    <property type="match status" value="1"/>
</dbReference>
<dbReference type="Pfam" id="PF01135">
    <property type="entry name" value="PCMT"/>
    <property type="match status" value="1"/>
</dbReference>
<comment type="similarity">
    <text evidence="2">Belongs to the methyltransferase superfamily. L-isoaspartyl/D-aspartyl protein methyltransferase family.</text>
</comment>
<gene>
    <name evidence="12" type="ORF">OG515_00925</name>
</gene>
<evidence type="ECO:0000256" key="10">
    <source>
        <dbReference type="ARBA" id="ARBA00031323"/>
    </source>
</evidence>
<evidence type="ECO:0000256" key="6">
    <source>
        <dbReference type="ARBA" id="ARBA00022603"/>
    </source>
</evidence>
<dbReference type="PANTHER" id="PTHR11579:SF0">
    <property type="entry name" value="PROTEIN-L-ISOASPARTATE(D-ASPARTATE) O-METHYLTRANSFERASE"/>
    <property type="match status" value="1"/>
</dbReference>
<organism evidence="12 13">
    <name type="scientific">Streptomyces melanogenes</name>
    <dbReference type="NCBI Taxonomy" id="67326"/>
    <lineage>
        <taxon>Bacteria</taxon>
        <taxon>Bacillati</taxon>
        <taxon>Actinomycetota</taxon>
        <taxon>Actinomycetes</taxon>
        <taxon>Kitasatosporales</taxon>
        <taxon>Streptomycetaceae</taxon>
        <taxon>Streptomyces</taxon>
    </lineage>
</organism>
<evidence type="ECO:0000256" key="1">
    <source>
        <dbReference type="ARBA" id="ARBA00004496"/>
    </source>
</evidence>
<sequence>MNAPAQVMLTRGLLAEVAEQFGYPVPEELATALGQVPRHHFLPETVWVRDGQGGYRPINRSTDPGEWMAAAYADQTLVTQFTDGLPTSSASMPSMVLRMLQLTKVTAPDGSRQQPFSVMELGTGTGFNAALLCALLGQGAVTTVEVDAVLAEQGERNLKAAGYVPTVVQGDAARGYPGSAPFARVLATFSVDQIPLAWIAQTAPGGRIVTPWTSAWCCYGTLALTVSASGAAEGRFHDFASFMPMRPSSEQDTANGAAAQAIAAEEAKSATELSPWAVAGGDLDAEFHLGLTVPGAFFSWDTTGEHAPVRLCVEDTTSTSWATVDYDGANSTEFTVTQAGPRQLWNEIAVAYASWEKSGRPDVDRHGLTVRADGRHSLWLDSPDRPLVDDRVLPPG</sequence>
<keyword evidence="13" id="KW-1185">Reference proteome</keyword>
<dbReference type="GO" id="GO:0008168">
    <property type="term" value="F:methyltransferase activity"/>
    <property type="evidence" value="ECO:0007669"/>
    <property type="project" value="UniProtKB-KW"/>
</dbReference>
<dbReference type="GO" id="GO:0032259">
    <property type="term" value="P:methylation"/>
    <property type="evidence" value="ECO:0007669"/>
    <property type="project" value="UniProtKB-KW"/>
</dbReference>
<comment type="subcellular location">
    <subcellularLocation>
        <location evidence="1">Cytoplasm</location>
    </subcellularLocation>
</comment>
<keyword evidence="8" id="KW-0949">S-adenosyl-L-methionine</keyword>
<evidence type="ECO:0000313" key="12">
    <source>
        <dbReference type="EMBL" id="WUT80846.1"/>
    </source>
</evidence>
<evidence type="ECO:0000256" key="8">
    <source>
        <dbReference type="ARBA" id="ARBA00022691"/>
    </source>
</evidence>
<name>A0ABZ1XCT7_9ACTN</name>
<evidence type="ECO:0000256" key="3">
    <source>
        <dbReference type="ARBA" id="ARBA00011890"/>
    </source>
</evidence>
<keyword evidence="5" id="KW-0963">Cytoplasm</keyword>
<evidence type="ECO:0000256" key="7">
    <source>
        <dbReference type="ARBA" id="ARBA00022679"/>
    </source>
</evidence>
<dbReference type="InterPro" id="IPR000682">
    <property type="entry name" value="PCMT"/>
</dbReference>
<dbReference type="EMBL" id="CP109019">
    <property type="protein sequence ID" value="WUT80846.1"/>
    <property type="molecule type" value="Genomic_DNA"/>
</dbReference>
<evidence type="ECO:0000256" key="5">
    <source>
        <dbReference type="ARBA" id="ARBA00022490"/>
    </source>
</evidence>
<dbReference type="Proteomes" id="UP001432060">
    <property type="component" value="Chromosome"/>
</dbReference>
<evidence type="ECO:0000256" key="9">
    <source>
        <dbReference type="ARBA" id="ARBA00030757"/>
    </source>
</evidence>
<reference evidence="12" key="1">
    <citation type="submission" date="2022-10" db="EMBL/GenBank/DDBJ databases">
        <title>The complete genomes of actinobacterial strains from the NBC collection.</title>
        <authorList>
            <person name="Joergensen T.S."/>
            <person name="Alvarez Arevalo M."/>
            <person name="Sterndorff E.B."/>
            <person name="Faurdal D."/>
            <person name="Vuksanovic O."/>
            <person name="Mourched A.-S."/>
            <person name="Charusanti P."/>
            <person name="Shaw S."/>
            <person name="Blin K."/>
            <person name="Weber T."/>
        </authorList>
    </citation>
    <scope>NUCLEOTIDE SEQUENCE</scope>
    <source>
        <strain evidence="12">NBC_00668</strain>
    </source>
</reference>
<dbReference type="EC" id="2.1.1.77" evidence="3"/>
<evidence type="ECO:0000256" key="11">
    <source>
        <dbReference type="ARBA" id="ARBA00031350"/>
    </source>
</evidence>
<keyword evidence="6 12" id="KW-0489">Methyltransferase</keyword>
<evidence type="ECO:0000256" key="4">
    <source>
        <dbReference type="ARBA" id="ARBA00013346"/>
    </source>
</evidence>
<protein>
    <recommendedName>
        <fullName evidence="4">Protein-L-isoaspartate O-methyltransferase</fullName>
        <ecNumber evidence="3">2.1.1.77</ecNumber>
    </recommendedName>
    <alternativeName>
        <fullName evidence="11">L-isoaspartyl protein carboxyl methyltransferase</fullName>
    </alternativeName>
    <alternativeName>
        <fullName evidence="9">Protein L-isoaspartyl methyltransferase</fullName>
    </alternativeName>
    <alternativeName>
        <fullName evidence="10">Protein-beta-aspartate methyltransferase</fullName>
    </alternativeName>
</protein>
<keyword evidence="7" id="KW-0808">Transferase</keyword>
<evidence type="ECO:0000313" key="13">
    <source>
        <dbReference type="Proteomes" id="UP001432060"/>
    </source>
</evidence>
<accession>A0ABZ1XCT7</accession>